<evidence type="ECO:0008006" key="4">
    <source>
        <dbReference type="Google" id="ProtNLM"/>
    </source>
</evidence>
<sequence>MKLPKTFFLLSLIFVSIQSFGQQNENNPVYDNGIYINPTQLLLKEIILSYEHFHKDNFSVEYSLGYKIAKYDENTSYHGDYIFIENSYMLDPNLQALYISVAPTLYFISTPPRKFFLGFEVFNRYYWMNDKLFHNDEQNLDYRRTQRNNVTGLKVIIGTNAQINLSHKHLINVKFYTGLGLRYKIETYKENYNINPEINIGSLTYRDDTFVPSLQLGLKIGIAKKKEIL</sequence>
<evidence type="ECO:0000313" key="3">
    <source>
        <dbReference type="Proteomes" id="UP001185092"/>
    </source>
</evidence>
<keyword evidence="1" id="KW-0732">Signal</keyword>
<keyword evidence="3" id="KW-1185">Reference proteome</keyword>
<feature type="chain" id="PRO_5041935504" description="DUF3575 domain-containing protein" evidence="1">
    <location>
        <begin position="22"/>
        <end position="229"/>
    </location>
</feature>
<organism evidence="2 3">
    <name type="scientific">Aureibacter tunicatorum</name>
    <dbReference type="NCBI Taxonomy" id="866807"/>
    <lineage>
        <taxon>Bacteria</taxon>
        <taxon>Pseudomonadati</taxon>
        <taxon>Bacteroidota</taxon>
        <taxon>Cytophagia</taxon>
        <taxon>Cytophagales</taxon>
        <taxon>Persicobacteraceae</taxon>
        <taxon>Aureibacter</taxon>
    </lineage>
</organism>
<proteinExistence type="predicted"/>
<accession>A0AAE3XRK8</accession>
<comment type="caution">
    <text evidence="2">The sequence shown here is derived from an EMBL/GenBank/DDBJ whole genome shotgun (WGS) entry which is preliminary data.</text>
</comment>
<feature type="signal peptide" evidence="1">
    <location>
        <begin position="1"/>
        <end position="21"/>
    </location>
</feature>
<gene>
    <name evidence="2" type="ORF">HNQ88_003810</name>
</gene>
<dbReference type="EMBL" id="JAVDQD010000005">
    <property type="protein sequence ID" value="MDR6240734.1"/>
    <property type="molecule type" value="Genomic_DNA"/>
</dbReference>
<evidence type="ECO:0000256" key="1">
    <source>
        <dbReference type="SAM" id="SignalP"/>
    </source>
</evidence>
<dbReference type="RefSeq" id="WP_309940901.1">
    <property type="nucleotide sequence ID" value="NZ_AP025306.1"/>
</dbReference>
<name>A0AAE3XRK8_9BACT</name>
<evidence type="ECO:0000313" key="2">
    <source>
        <dbReference type="EMBL" id="MDR6240734.1"/>
    </source>
</evidence>
<reference evidence="2" key="1">
    <citation type="submission" date="2023-07" db="EMBL/GenBank/DDBJ databases">
        <title>Genomic Encyclopedia of Type Strains, Phase IV (KMG-IV): sequencing the most valuable type-strain genomes for metagenomic binning, comparative biology and taxonomic classification.</title>
        <authorList>
            <person name="Goeker M."/>
        </authorList>
    </citation>
    <scope>NUCLEOTIDE SEQUENCE</scope>
    <source>
        <strain evidence="2">DSM 26174</strain>
    </source>
</reference>
<dbReference type="Proteomes" id="UP001185092">
    <property type="component" value="Unassembled WGS sequence"/>
</dbReference>
<protein>
    <recommendedName>
        <fullName evidence="4">DUF3575 domain-containing protein</fullName>
    </recommendedName>
</protein>
<dbReference type="AlphaFoldDB" id="A0AAE3XRK8"/>